<feature type="signal peptide" evidence="1">
    <location>
        <begin position="1"/>
        <end position="21"/>
    </location>
</feature>
<organism evidence="2 3">
    <name type="scientific">Flammeovirga yaeyamensis</name>
    <dbReference type="NCBI Taxonomy" id="367791"/>
    <lineage>
        <taxon>Bacteria</taxon>
        <taxon>Pseudomonadati</taxon>
        <taxon>Bacteroidota</taxon>
        <taxon>Cytophagia</taxon>
        <taxon>Cytophagales</taxon>
        <taxon>Flammeovirgaceae</taxon>
        <taxon>Flammeovirga</taxon>
    </lineage>
</organism>
<accession>A0AAX1NEJ1</accession>
<evidence type="ECO:0008006" key="4">
    <source>
        <dbReference type="Google" id="ProtNLM"/>
    </source>
</evidence>
<evidence type="ECO:0000313" key="3">
    <source>
        <dbReference type="Proteomes" id="UP000678679"/>
    </source>
</evidence>
<dbReference type="AlphaFoldDB" id="A0AAX1NEJ1"/>
<keyword evidence="3" id="KW-1185">Reference proteome</keyword>
<dbReference type="Proteomes" id="UP000678679">
    <property type="component" value="Chromosome 2"/>
</dbReference>
<reference evidence="2 3" key="1">
    <citation type="submission" date="2021-05" db="EMBL/GenBank/DDBJ databases">
        <title>Comparative genomic studies on the polysaccharide-degrading batcterial strains of the Flammeovirga genus.</title>
        <authorList>
            <person name="Zewei F."/>
            <person name="Zheng Z."/>
            <person name="Yu L."/>
            <person name="Ruyue G."/>
            <person name="Yanhong M."/>
            <person name="Yuanyuan C."/>
            <person name="Jingyan G."/>
            <person name="Wenjun H."/>
        </authorList>
    </citation>
    <scope>NUCLEOTIDE SEQUENCE [LARGE SCALE GENOMIC DNA]</scope>
    <source>
        <strain evidence="2 3">NBRC:100898</strain>
    </source>
</reference>
<protein>
    <recommendedName>
        <fullName evidence="4">Nuclear transport factor 2 family protein</fullName>
    </recommendedName>
</protein>
<name>A0AAX1NEJ1_9BACT</name>
<dbReference type="RefSeq" id="WP_169662492.1">
    <property type="nucleotide sequence ID" value="NZ_CP076133.1"/>
</dbReference>
<dbReference type="EMBL" id="CP076133">
    <property type="protein sequence ID" value="QWG04807.1"/>
    <property type="molecule type" value="Genomic_DNA"/>
</dbReference>
<evidence type="ECO:0000313" key="2">
    <source>
        <dbReference type="EMBL" id="QWG04807.1"/>
    </source>
</evidence>
<sequence length="140" mass="15938">MKNFILTLAFICLFSTIYAHTGEGQKLTHDALSKLNGSVAEGKAAIELLNEYLKVNQENDVDYLYNPDNGELVLYLNSGVEKVEVKSFHITSHVTNLDFMVNDKILLHVSYYKDSGKILLTRSMQYSEFWQESIPVITEL</sequence>
<feature type="chain" id="PRO_5043824792" description="Nuclear transport factor 2 family protein" evidence="1">
    <location>
        <begin position="22"/>
        <end position="140"/>
    </location>
</feature>
<evidence type="ECO:0000256" key="1">
    <source>
        <dbReference type="SAM" id="SignalP"/>
    </source>
</evidence>
<proteinExistence type="predicted"/>
<gene>
    <name evidence="2" type="ORF">KMW28_28330</name>
</gene>
<keyword evidence="1" id="KW-0732">Signal</keyword>
<dbReference type="KEGG" id="fya:KMW28_28330"/>